<keyword evidence="1" id="KW-0812">Transmembrane</keyword>
<keyword evidence="1" id="KW-0472">Membrane</keyword>
<sequence>MLKTILIIVLSVALFGVLFFLYMKRSLKKKLDYYLTKNNKKTSKKP</sequence>
<protein>
    <submittedName>
        <fullName evidence="2">Uncharacterized protein</fullName>
    </submittedName>
</protein>
<keyword evidence="1" id="KW-1133">Transmembrane helix</keyword>
<feature type="transmembrane region" description="Helical" evidence="1">
    <location>
        <begin position="6"/>
        <end position="23"/>
    </location>
</feature>
<evidence type="ECO:0000256" key="1">
    <source>
        <dbReference type="SAM" id="Phobius"/>
    </source>
</evidence>
<organism evidence="2">
    <name type="scientific">uncultured marine microorganism HF4000_141F21</name>
    <dbReference type="NCBI Taxonomy" id="455525"/>
    <lineage>
        <taxon>unclassified sequences</taxon>
        <taxon>environmental samples</taxon>
    </lineage>
</organism>
<name>B3T2C8_9ZZZZ</name>
<gene>
    <name evidence="2" type="ORF">ALOHA_HF4000141F21ctg1g3</name>
</gene>
<dbReference type="EMBL" id="EU016584">
    <property type="protein sequence ID" value="ABZ06737.1"/>
    <property type="molecule type" value="Genomic_DNA"/>
</dbReference>
<proteinExistence type="predicted"/>
<accession>B3T2C8</accession>
<evidence type="ECO:0000313" key="2">
    <source>
        <dbReference type="EMBL" id="ABZ06737.1"/>
    </source>
</evidence>
<dbReference type="AlphaFoldDB" id="B3T2C8"/>
<reference evidence="2" key="1">
    <citation type="journal article" date="2008" name="ISME J.">
        <title>Genomic patterns of recombination, clonal divergence and environment in marine microbial populations.</title>
        <authorList>
            <person name="Konstantinidis K.T."/>
            <person name="Delong E.F."/>
        </authorList>
    </citation>
    <scope>NUCLEOTIDE SEQUENCE</scope>
</reference>